<dbReference type="InterPro" id="IPR002942">
    <property type="entry name" value="S4_RNA-bd"/>
</dbReference>
<evidence type="ECO:0000256" key="3">
    <source>
        <dbReference type="PROSITE-ProRule" id="PRU00182"/>
    </source>
</evidence>
<feature type="domain" description="RNA-binding S4" evidence="4">
    <location>
        <begin position="1"/>
        <end position="64"/>
    </location>
</feature>
<name>A0ABZ3HDV4_9BACT</name>
<dbReference type="InterPro" id="IPR004538">
    <property type="entry name" value="Hemolysin_A/TlyA"/>
</dbReference>
<sequence length="235" mass="25413">MRLDHYLVEAGLAPTRSKAQQLVKSGSVTVDGSVVTKPAFAVESQQVEVTEAMPYVSRAALKLKGFLPSLPFDITGMSALDIGASTGGFTQVLLEAGAAAVDAVDVGRDQLHPDIKADPRVRSFEQTDIRRFMPDRTYDVVTSDVSFISLHHILDDVERLAGRWIVLLFKPQFEVGREAARDRKGVVTDPAAVAKAMADFEAACAARGWQQRAKAPAAITGKEGNSETCYCFEKG</sequence>
<protein>
    <submittedName>
        <fullName evidence="5">TlyA family RNA methyltransferase</fullName>
    </submittedName>
</protein>
<keyword evidence="6" id="KW-1185">Reference proteome</keyword>
<comment type="similarity">
    <text evidence="2">Belongs to the TlyA family.</text>
</comment>
<dbReference type="Gene3D" id="3.10.290.10">
    <property type="entry name" value="RNA-binding S4 domain"/>
    <property type="match status" value="1"/>
</dbReference>
<keyword evidence="1 3" id="KW-0694">RNA-binding</keyword>
<dbReference type="NCBIfam" id="TIGR00478">
    <property type="entry name" value="tly"/>
    <property type="match status" value="1"/>
</dbReference>
<evidence type="ECO:0000259" key="4">
    <source>
        <dbReference type="SMART" id="SM00363"/>
    </source>
</evidence>
<dbReference type="PANTHER" id="PTHR32319:SF0">
    <property type="entry name" value="BACTERIAL HEMOLYSIN-LIKE PROTEIN"/>
    <property type="match status" value="1"/>
</dbReference>
<evidence type="ECO:0000256" key="1">
    <source>
        <dbReference type="ARBA" id="ARBA00022884"/>
    </source>
</evidence>
<dbReference type="EMBL" id="CP147920">
    <property type="protein sequence ID" value="XAU15951.1"/>
    <property type="molecule type" value="Genomic_DNA"/>
</dbReference>
<dbReference type="SMART" id="SM00363">
    <property type="entry name" value="S4"/>
    <property type="match status" value="1"/>
</dbReference>
<dbReference type="PROSITE" id="PS50889">
    <property type="entry name" value="S4"/>
    <property type="match status" value="1"/>
</dbReference>
<dbReference type="SUPFAM" id="SSF53335">
    <property type="entry name" value="S-adenosyl-L-methionine-dependent methyltransferases"/>
    <property type="match status" value="1"/>
</dbReference>
<evidence type="ECO:0000256" key="2">
    <source>
        <dbReference type="ARBA" id="ARBA00029460"/>
    </source>
</evidence>
<dbReference type="InterPro" id="IPR036986">
    <property type="entry name" value="S4_RNA-bd_sf"/>
</dbReference>
<evidence type="ECO:0000313" key="5">
    <source>
        <dbReference type="EMBL" id="XAU15951.1"/>
    </source>
</evidence>
<reference evidence="5 6" key="1">
    <citation type="submission" date="2024-03" db="EMBL/GenBank/DDBJ databases">
        <title>Sulfurimonas sp. HSL3-1.</title>
        <authorList>
            <person name="Wang S."/>
        </authorList>
    </citation>
    <scope>NUCLEOTIDE SEQUENCE [LARGE SCALE GENOMIC DNA]</scope>
    <source>
        <strain evidence="5 6">HSL3-1</strain>
    </source>
</reference>
<dbReference type="RefSeq" id="WP_345973322.1">
    <property type="nucleotide sequence ID" value="NZ_CP147920.1"/>
</dbReference>
<dbReference type="Proteomes" id="UP001447842">
    <property type="component" value="Chromosome"/>
</dbReference>
<dbReference type="Gene3D" id="3.40.50.150">
    <property type="entry name" value="Vaccinia Virus protein VP39"/>
    <property type="match status" value="1"/>
</dbReference>
<dbReference type="InterPro" id="IPR002877">
    <property type="entry name" value="RNA_MeTrfase_FtsJ_dom"/>
</dbReference>
<dbReference type="GO" id="GO:0008168">
    <property type="term" value="F:methyltransferase activity"/>
    <property type="evidence" value="ECO:0007669"/>
    <property type="project" value="UniProtKB-KW"/>
</dbReference>
<dbReference type="Pfam" id="PF01728">
    <property type="entry name" value="FtsJ"/>
    <property type="match status" value="1"/>
</dbReference>
<dbReference type="InterPro" id="IPR029063">
    <property type="entry name" value="SAM-dependent_MTases_sf"/>
</dbReference>
<organism evidence="5 6">
    <name type="scientific">Sulfurimonas diazotrophicus</name>
    <dbReference type="NCBI Taxonomy" id="3131939"/>
    <lineage>
        <taxon>Bacteria</taxon>
        <taxon>Pseudomonadati</taxon>
        <taxon>Campylobacterota</taxon>
        <taxon>Epsilonproteobacteria</taxon>
        <taxon>Campylobacterales</taxon>
        <taxon>Sulfurimonadaceae</taxon>
        <taxon>Sulfurimonas</taxon>
    </lineage>
</organism>
<gene>
    <name evidence="5" type="ORF">WCY31_04410</name>
</gene>
<dbReference type="Pfam" id="PF01479">
    <property type="entry name" value="S4"/>
    <property type="match status" value="1"/>
</dbReference>
<dbReference type="GO" id="GO:0032259">
    <property type="term" value="P:methylation"/>
    <property type="evidence" value="ECO:0007669"/>
    <property type="project" value="UniProtKB-KW"/>
</dbReference>
<keyword evidence="5" id="KW-0489">Methyltransferase</keyword>
<accession>A0ABZ3HDV4</accession>
<dbReference type="PANTHER" id="PTHR32319">
    <property type="entry name" value="BACTERIAL HEMOLYSIN-LIKE PROTEIN"/>
    <property type="match status" value="1"/>
</dbReference>
<dbReference type="InterPro" id="IPR047048">
    <property type="entry name" value="TlyA"/>
</dbReference>
<dbReference type="CDD" id="cd00165">
    <property type="entry name" value="S4"/>
    <property type="match status" value="1"/>
</dbReference>
<dbReference type="SUPFAM" id="SSF55174">
    <property type="entry name" value="Alpha-L RNA-binding motif"/>
    <property type="match status" value="1"/>
</dbReference>
<evidence type="ECO:0000313" key="6">
    <source>
        <dbReference type="Proteomes" id="UP001447842"/>
    </source>
</evidence>
<proteinExistence type="inferred from homology"/>
<keyword evidence="5" id="KW-0808">Transferase</keyword>